<reference evidence="9 10" key="1">
    <citation type="submission" date="2020-08" db="EMBL/GenBank/DDBJ databases">
        <title>Plant Genome Project.</title>
        <authorList>
            <person name="Zhang R.-G."/>
        </authorList>
    </citation>
    <scope>NUCLEOTIDE SEQUENCE [LARGE SCALE GENOMIC DNA]</scope>
    <source>
        <tissue evidence="9">Rhizome</tissue>
    </source>
</reference>
<evidence type="ECO:0000256" key="7">
    <source>
        <dbReference type="ARBA" id="ARBA00023136"/>
    </source>
</evidence>
<evidence type="ECO:0000313" key="10">
    <source>
        <dbReference type="Proteomes" id="UP000734854"/>
    </source>
</evidence>
<organism evidence="9 10">
    <name type="scientific">Zingiber officinale</name>
    <name type="common">Ginger</name>
    <name type="synonym">Amomum zingiber</name>
    <dbReference type="NCBI Taxonomy" id="94328"/>
    <lineage>
        <taxon>Eukaryota</taxon>
        <taxon>Viridiplantae</taxon>
        <taxon>Streptophyta</taxon>
        <taxon>Embryophyta</taxon>
        <taxon>Tracheophyta</taxon>
        <taxon>Spermatophyta</taxon>
        <taxon>Magnoliopsida</taxon>
        <taxon>Liliopsida</taxon>
        <taxon>Zingiberales</taxon>
        <taxon>Zingiberaceae</taxon>
        <taxon>Zingiber</taxon>
    </lineage>
</organism>
<keyword evidence="6 8" id="KW-1133">Transmembrane helix</keyword>
<proteinExistence type="inferred from homology"/>
<dbReference type="EMBL" id="JACMSC010000002">
    <property type="protein sequence ID" value="KAG6532607.1"/>
    <property type="molecule type" value="Genomic_DNA"/>
</dbReference>
<protein>
    <recommendedName>
        <fullName evidence="3">ER membrane protein complex subunit 6</fullName>
    </recommendedName>
</protein>
<dbReference type="Pfam" id="PF07019">
    <property type="entry name" value="EMC6"/>
    <property type="match status" value="1"/>
</dbReference>
<evidence type="ECO:0000256" key="8">
    <source>
        <dbReference type="SAM" id="Phobius"/>
    </source>
</evidence>
<evidence type="ECO:0000256" key="2">
    <source>
        <dbReference type="ARBA" id="ARBA00009436"/>
    </source>
</evidence>
<evidence type="ECO:0000313" key="9">
    <source>
        <dbReference type="EMBL" id="KAG6532607.1"/>
    </source>
</evidence>
<evidence type="ECO:0000256" key="4">
    <source>
        <dbReference type="ARBA" id="ARBA00022692"/>
    </source>
</evidence>
<dbReference type="AlphaFoldDB" id="A0A8J5HVL5"/>
<keyword evidence="4 8" id="KW-0812">Transmembrane</keyword>
<dbReference type="InterPro" id="IPR008504">
    <property type="entry name" value="Emc6"/>
</dbReference>
<feature type="transmembrane region" description="Helical" evidence="8">
    <location>
        <begin position="79"/>
        <end position="98"/>
    </location>
</feature>
<comment type="caution">
    <text evidence="9">The sequence shown here is derived from an EMBL/GenBank/DDBJ whole genome shotgun (WGS) entry which is preliminary data.</text>
</comment>
<comment type="similarity">
    <text evidence="2">Belongs to the EMC6 family.</text>
</comment>
<sequence length="307" mass="34142">MGRTGVLGRPAACSRGHGSISIRRRLGYLNDVAEGKVVLPDSNAVLIRSGDLRTSAKESEDDLPILNAENLQSNIKSVYYSRTFLSIIGGVVAGIWGFTGLTGFVFYFLVMAVASLGLAAKAKFSVNKYFDSWNRILIDGVFGGLMNTSLLKAAQSGSKHPTDCFKESSLNDAWTREMDKLVKQEGYLECSSWKTFTGCQSFYAIEQSLHFFGMPLIQHHGILWRSATMSIDRDYRRYLIIAASPNKINLKAECPESFVVWGKHWQGGKMTKYKKCVPQLTMAHTVASESAVLHEKEDMRLETCVID</sequence>
<evidence type="ECO:0000256" key="6">
    <source>
        <dbReference type="ARBA" id="ARBA00022989"/>
    </source>
</evidence>
<name>A0A8J5HVL5_ZINOF</name>
<dbReference type="PANTHER" id="PTHR20994:SF0">
    <property type="entry name" value="ER MEMBRANE PROTEIN COMPLEX SUBUNIT 6"/>
    <property type="match status" value="1"/>
</dbReference>
<dbReference type="GO" id="GO:0034975">
    <property type="term" value="P:protein folding in endoplasmic reticulum"/>
    <property type="evidence" value="ECO:0007669"/>
    <property type="project" value="TreeGrafter"/>
</dbReference>
<keyword evidence="7 8" id="KW-0472">Membrane</keyword>
<comment type="subcellular location">
    <subcellularLocation>
        <location evidence="1">Endoplasmic reticulum membrane</location>
        <topology evidence="1">Multi-pass membrane protein</topology>
    </subcellularLocation>
</comment>
<dbReference type="GO" id="GO:0000045">
    <property type="term" value="P:autophagosome assembly"/>
    <property type="evidence" value="ECO:0007669"/>
    <property type="project" value="TreeGrafter"/>
</dbReference>
<keyword evidence="5" id="KW-0256">Endoplasmic reticulum</keyword>
<dbReference type="GO" id="GO:0072546">
    <property type="term" value="C:EMC complex"/>
    <property type="evidence" value="ECO:0007669"/>
    <property type="project" value="InterPro"/>
</dbReference>
<accession>A0A8J5HVL5</accession>
<evidence type="ECO:0000256" key="3">
    <source>
        <dbReference type="ARBA" id="ARBA00020827"/>
    </source>
</evidence>
<gene>
    <name evidence="9" type="ORF">ZIOFF_006456</name>
</gene>
<evidence type="ECO:0000256" key="1">
    <source>
        <dbReference type="ARBA" id="ARBA00004477"/>
    </source>
</evidence>
<evidence type="ECO:0000256" key="5">
    <source>
        <dbReference type="ARBA" id="ARBA00022824"/>
    </source>
</evidence>
<dbReference type="Proteomes" id="UP000734854">
    <property type="component" value="Unassembled WGS sequence"/>
</dbReference>
<dbReference type="InterPro" id="IPR029008">
    <property type="entry name" value="EMC6-like"/>
</dbReference>
<dbReference type="PANTHER" id="PTHR20994">
    <property type="entry name" value="ER MEMBRANE PROTEIN COMPLEX SUBUNIT 6"/>
    <property type="match status" value="1"/>
</dbReference>
<keyword evidence="10" id="KW-1185">Reference proteome</keyword>